<proteinExistence type="predicted"/>
<sequence>MLLLSGGQPALGHNACRHLCAHLIGLARWGRRGGGEGSVFEALTMAMCTTMAREDAPVFWSELGACASGVVGARDVGRGGASPAGTDARGQPGGAFVPTAAGAAADCERESEILVRDDVCS</sequence>
<dbReference type="AlphaFoldDB" id="A0A8S1IMV7"/>
<evidence type="ECO:0000313" key="1">
    <source>
        <dbReference type="EMBL" id="CAD7695060.1"/>
    </source>
</evidence>
<evidence type="ECO:0000313" key="2">
    <source>
        <dbReference type="Proteomes" id="UP000708148"/>
    </source>
</evidence>
<gene>
    <name evidence="1" type="ORF">OSTQU699_LOCUS421</name>
</gene>
<dbReference type="EMBL" id="CAJHUC010000300">
    <property type="protein sequence ID" value="CAD7695060.1"/>
    <property type="molecule type" value="Genomic_DNA"/>
</dbReference>
<organism evidence="1 2">
    <name type="scientific">Ostreobium quekettii</name>
    <dbReference type="NCBI Taxonomy" id="121088"/>
    <lineage>
        <taxon>Eukaryota</taxon>
        <taxon>Viridiplantae</taxon>
        <taxon>Chlorophyta</taxon>
        <taxon>core chlorophytes</taxon>
        <taxon>Ulvophyceae</taxon>
        <taxon>TCBD clade</taxon>
        <taxon>Bryopsidales</taxon>
        <taxon>Ostreobineae</taxon>
        <taxon>Ostreobiaceae</taxon>
        <taxon>Ostreobium</taxon>
    </lineage>
</organism>
<keyword evidence="2" id="KW-1185">Reference proteome</keyword>
<comment type="caution">
    <text evidence="1">The sequence shown here is derived from an EMBL/GenBank/DDBJ whole genome shotgun (WGS) entry which is preliminary data.</text>
</comment>
<reference evidence="1" key="1">
    <citation type="submission" date="2020-12" db="EMBL/GenBank/DDBJ databases">
        <authorList>
            <person name="Iha C."/>
        </authorList>
    </citation>
    <scope>NUCLEOTIDE SEQUENCE</scope>
</reference>
<dbReference type="Proteomes" id="UP000708148">
    <property type="component" value="Unassembled WGS sequence"/>
</dbReference>
<name>A0A8S1IMV7_9CHLO</name>
<accession>A0A8S1IMV7</accession>
<protein>
    <submittedName>
        <fullName evidence="1">Uncharacterized protein</fullName>
    </submittedName>
</protein>